<sequence>MVVWLPPIAMIAQRWQVMSDVIKNSARSSLNQQDSEPVLRTDDVTKRFGGLTAVDAVNIEVREGEIIGLIGPNGAGKSTLFNCITGTLSADDGRIYLQNQDVTSWPEYKIARAGIGRMFQETRIFDAMSVRKNLLLAAQKGDADIGQLLRRPNESLIARSDELLEYVDLGGLAETRAGQLSFGQQKLTEFIMELMAEPDLLLMDEPAGGINPSMLENLIEYIRAANEDEEATIFLIEHNMDFVMEVADRIYVLAHGERIAEGTPDEIQNNQRVLDAYLGRE</sequence>
<organism evidence="9">
    <name type="scientific">uncultured haloarchaeon</name>
    <dbReference type="NCBI Taxonomy" id="160804"/>
    <lineage>
        <taxon>Archaea</taxon>
        <taxon>Methanobacteriati</taxon>
        <taxon>Methanobacteriota</taxon>
        <taxon>Stenosarchaea group</taxon>
        <taxon>Halobacteria</taxon>
        <taxon>Halobacteriales</taxon>
        <taxon>Halobacteriaceae</taxon>
        <taxon>environmental samples</taxon>
    </lineage>
</organism>
<proteinExistence type="inferred from homology"/>
<keyword evidence="3" id="KW-0547">Nucleotide-binding</keyword>
<dbReference type="AlphaFoldDB" id="A5YSK2"/>
<dbReference type="PANTHER" id="PTHR45772">
    <property type="entry name" value="CONSERVED COMPONENT OF ABC TRANSPORTER FOR NATURAL AMINO ACIDS-RELATED"/>
    <property type="match status" value="1"/>
</dbReference>
<dbReference type="GO" id="GO:0005886">
    <property type="term" value="C:plasma membrane"/>
    <property type="evidence" value="ECO:0007669"/>
    <property type="project" value="TreeGrafter"/>
</dbReference>
<reference evidence="9" key="1">
    <citation type="journal article" date="2007" name="ISME J.">
        <title>Genomic plasticity in prokaryotes: the case of the square haloarchaeon.</title>
        <authorList>
            <person name="Cuadros-Orellana S."/>
            <person name="Martin-Cuadrado A.B."/>
            <person name="Legault B."/>
            <person name="D'Auria G."/>
            <person name="Zhaxybayeva O."/>
            <person name="Papke R.T."/>
            <person name="Rodriguez-Valera F."/>
        </authorList>
    </citation>
    <scope>NUCLEOTIDE SEQUENCE</scope>
</reference>
<accession>A5YSK2</accession>
<dbReference type="FunFam" id="3.40.50.300:FF:000421">
    <property type="entry name" value="Branched-chain amino acid ABC transporter ATP-binding protein"/>
    <property type="match status" value="1"/>
</dbReference>
<dbReference type="InterPro" id="IPR003439">
    <property type="entry name" value="ABC_transporter-like_ATP-bd"/>
</dbReference>
<evidence type="ECO:0000313" key="9">
    <source>
        <dbReference type="EMBL" id="ABQ75959.1"/>
    </source>
</evidence>
<dbReference type="EMBL" id="EF583992">
    <property type="protein sequence ID" value="ABQ75959.1"/>
    <property type="molecule type" value="Genomic_DNA"/>
</dbReference>
<dbReference type="CDD" id="cd03219">
    <property type="entry name" value="ABC_Mj1267_LivG_branched"/>
    <property type="match status" value="1"/>
</dbReference>
<feature type="domain" description="ABC transporter" evidence="8">
    <location>
        <begin position="39"/>
        <end position="280"/>
    </location>
</feature>
<dbReference type="InterPro" id="IPR027417">
    <property type="entry name" value="P-loop_NTPase"/>
</dbReference>
<name>A5YSK2_9EURY</name>
<evidence type="ECO:0000259" key="8">
    <source>
        <dbReference type="PROSITE" id="PS50893"/>
    </source>
</evidence>
<dbReference type="InterPro" id="IPR003593">
    <property type="entry name" value="AAA+_ATPase"/>
</dbReference>
<keyword evidence="5" id="KW-0029">Amino-acid transport</keyword>
<keyword evidence="2" id="KW-0813">Transport</keyword>
<dbReference type="Gene3D" id="3.40.50.300">
    <property type="entry name" value="P-loop containing nucleotide triphosphate hydrolases"/>
    <property type="match status" value="1"/>
</dbReference>
<evidence type="ECO:0000256" key="3">
    <source>
        <dbReference type="ARBA" id="ARBA00022741"/>
    </source>
</evidence>
<comment type="similarity">
    <text evidence="1">Belongs to the ABC transporter superfamily.</text>
</comment>
<dbReference type="GO" id="GO:0016887">
    <property type="term" value="F:ATP hydrolysis activity"/>
    <property type="evidence" value="ECO:0007669"/>
    <property type="project" value="InterPro"/>
</dbReference>
<evidence type="ECO:0000256" key="5">
    <source>
        <dbReference type="ARBA" id="ARBA00022970"/>
    </source>
</evidence>
<evidence type="ECO:0000256" key="7">
    <source>
        <dbReference type="ARBA" id="ARBA00072811"/>
    </source>
</evidence>
<dbReference type="InterPro" id="IPR051120">
    <property type="entry name" value="ABC_AA/LPS_Transport"/>
</dbReference>
<dbReference type="PANTHER" id="PTHR45772:SF9">
    <property type="entry name" value="CONSERVED COMPONENT OF ABC TRANSPORTER FOR NATURAL AMINO ACIDS"/>
    <property type="match status" value="1"/>
</dbReference>
<dbReference type="SMART" id="SM00382">
    <property type="entry name" value="AAA"/>
    <property type="match status" value="1"/>
</dbReference>
<dbReference type="PROSITE" id="PS50893">
    <property type="entry name" value="ABC_TRANSPORTER_2"/>
    <property type="match status" value="1"/>
</dbReference>
<evidence type="ECO:0000256" key="6">
    <source>
        <dbReference type="ARBA" id="ARBA00056071"/>
    </source>
</evidence>
<keyword evidence="4 9" id="KW-0067">ATP-binding</keyword>
<dbReference type="GO" id="GO:0006865">
    <property type="term" value="P:amino acid transport"/>
    <property type="evidence" value="ECO:0007669"/>
    <property type="project" value="UniProtKB-KW"/>
</dbReference>
<dbReference type="Pfam" id="PF12399">
    <property type="entry name" value="BCA_ABC_TP_C"/>
    <property type="match status" value="1"/>
</dbReference>
<comment type="function">
    <text evidence="6">Probable component of a branched-chain amino-acid transport system.</text>
</comment>
<dbReference type="InterPro" id="IPR032823">
    <property type="entry name" value="BCA_ABC_TP_C"/>
</dbReference>
<evidence type="ECO:0000256" key="2">
    <source>
        <dbReference type="ARBA" id="ARBA00022448"/>
    </source>
</evidence>
<dbReference type="GO" id="GO:0005524">
    <property type="term" value="F:ATP binding"/>
    <property type="evidence" value="ECO:0007669"/>
    <property type="project" value="UniProtKB-KW"/>
</dbReference>
<evidence type="ECO:0000256" key="1">
    <source>
        <dbReference type="ARBA" id="ARBA00005417"/>
    </source>
</evidence>
<evidence type="ECO:0000256" key="4">
    <source>
        <dbReference type="ARBA" id="ARBA00022840"/>
    </source>
</evidence>
<protein>
    <recommendedName>
        <fullName evidence="7">Probable branched-chain amino acid transport ATP-binding protein LivG</fullName>
    </recommendedName>
</protein>
<dbReference type="SUPFAM" id="SSF52540">
    <property type="entry name" value="P-loop containing nucleoside triphosphate hydrolases"/>
    <property type="match status" value="1"/>
</dbReference>
<dbReference type="Pfam" id="PF00005">
    <property type="entry name" value="ABC_tran"/>
    <property type="match status" value="1"/>
</dbReference>